<dbReference type="RefSeq" id="WP_136368355.1">
    <property type="nucleotide sequence ID" value="NZ_SSOB01000003.1"/>
</dbReference>
<comment type="caution">
    <text evidence="1">The sequence shown here is derived from an EMBL/GenBank/DDBJ whole genome shotgun (WGS) entry which is preliminary data.</text>
</comment>
<gene>
    <name evidence="1" type="ORF">E6C55_03280</name>
</gene>
<name>A0A4S4C717_9BACL</name>
<protein>
    <submittedName>
        <fullName evidence="1">Uncharacterized protein</fullName>
    </submittedName>
</protein>
<keyword evidence="2" id="KW-1185">Reference proteome</keyword>
<dbReference type="EMBL" id="SSOB01000003">
    <property type="protein sequence ID" value="THF83726.1"/>
    <property type="molecule type" value="Genomic_DNA"/>
</dbReference>
<dbReference type="OrthoDB" id="5193508at2"/>
<proteinExistence type="predicted"/>
<evidence type="ECO:0000313" key="1">
    <source>
        <dbReference type="EMBL" id="THF83726.1"/>
    </source>
</evidence>
<evidence type="ECO:0000313" key="2">
    <source>
        <dbReference type="Proteomes" id="UP000310636"/>
    </source>
</evidence>
<sequence>MAIVSEKGKYVRIDVEFWLDKDGSIHLVYDDGKGPGEFFHTTVNDREVSKRGHPNLFNHLKTVLQKHDKWNE</sequence>
<dbReference type="AlphaFoldDB" id="A0A4S4C717"/>
<dbReference type="Proteomes" id="UP000310636">
    <property type="component" value="Unassembled WGS sequence"/>
</dbReference>
<accession>A0A4S4C717</accession>
<reference evidence="1 2" key="1">
    <citation type="submission" date="2019-04" db="EMBL/GenBank/DDBJ databases">
        <title>Cohnella sp. nov. isolated from preserved vegetables.</title>
        <authorList>
            <person name="Lin S.-Y."/>
            <person name="Hung M.-H."/>
            <person name="Young C.-C."/>
        </authorList>
    </citation>
    <scope>NUCLEOTIDE SEQUENCE [LARGE SCALE GENOMIC DNA]</scope>
    <source>
        <strain evidence="1 2">CC-MHH1044</strain>
    </source>
</reference>
<organism evidence="1 2">
    <name type="scientific">Cohnella fermenti</name>
    <dbReference type="NCBI Taxonomy" id="2565925"/>
    <lineage>
        <taxon>Bacteria</taxon>
        <taxon>Bacillati</taxon>
        <taxon>Bacillota</taxon>
        <taxon>Bacilli</taxon>
        <taxon>Bacillales</taxon>
        <taxon>Paenibacillaceae</taxon>
        <taxon>Cohnella</taxon>
    </lineage>
</organism>